<dbReference type="Gene3D" id="6.10.250.2420">
    <property type="match status" value="1"/>
</dbReference>
<evidence type="ECO:0000256" key="4">
    <source>
        <dbReference type="ARBA" id="ARBA00023054"/>
    </source>
</evidence>
<dbReference type="EMBL" id="JAHUTI010090300">
    <property type="protein sequence ID" value="MED6261567.1"/>
    <property type="molecule type" value="Genomic_DNA"/>
</dbReference>
<dbReference type="Gene3D" id="1.20.5.370">
    <property type="match status" value="1"/>
</dbReference>
<keyword evidence="7" id="KW-0514">Muscle protein</keyword>
<dbReference type="InterPro" id="IPR002928">
    <property type="entry name" value="Myosin_tail"/>
</dbReference>
<accession>A0ABU7CF18</accession>
<organism evidence="10 11">
    <name type="scientific">Ataeniobius toweri</name>
    <dbReference type="NCBI Taxonomy" id="208326"/>
    <lineage>
        <taxon>Eukaryota</taxon>
        <taxon>Metazoa</taxon>
        <taxon>Chordata</taxon>
        <taxon>Craniata</taxon>
        <taxon>Vertebrata</taxon>
        <taxon>Euteleostomi</taxon>
        <taxon>Actinopterygii</taxon>
        <taxon>Neopterygii</taxon>
        <taxon>Teleostei</taxon>
        <taxon>Neoteleostei</taxon>
        <taxon>Acanthomorphata</taxon>
        <taxon>Ovalentaria</taxon>
        <taxon>Atherinomorphae</taxon>
        <taxon>Cyprinodontiformes</taxon>
        <taxon>Goodeidae</taxon>
        <taxon>Ataeniobius</taxon>
    </lineage>
</organism>
<protein>
    <recommendedName>
        <fullName evidence="9">Myosin tail domain-containing protein</fullName>
    </recommendedName>
</protein>
<evidence type="ECO:0000256" key="1">
    <source>
        <dbReference type="ARBA" id="ARBA00004657"/>
    </source>
</evidence>
<dbReference type="Pfam" id="PF01576">
    <property type="entry name" value="Myosin_tail_1"/>
    <property type="match status" value="1"/>
</dbReference>
<feature type="region of interest" description="Disordered" evidence="8">
    <location>
        <begin position="160"/>
        <end position="216"/>
    </location>
</feature>
<feature type="non-terminal residue" evidence="10">
    <location>
        <position position="1"/>
    </location>
</feature>
<evidence type="ECO:0000256" key="6">
    <source>
        <dbReference type="ARBA" id="ARBA00023175"/>
    </source>
</evidence>
<comment type="subcellular location">
    <subcellularLocation>
        <location evidence="1">Cytoplasm</location>
        <location evidence="1">Myofibril</location>
    </subcellularLocation>
</comment>
<dbReference type="PANTHER" id="PTHR46349">
    <property type="entry name" value="CINGULIN-LIKE PROTEIN 1-RELATED"/>
    <property type="match status" value="1"/>
</dbReference>
<gene>
    <name evidence="10" type="ORF">ATANTOWER_006907</name>
</gene>
<feature type="compositionally biased region" description="Basic and acidic residues" evidence="8">
    <location>
        <begin position="180"/>
        <end position="193"/>
    </location>
</feature>
<feature type="compositionally biased region" description="Basic and acidic residues" evidence="8">
    <location>
        <begin position="204"/>
        <end position="216"/>
    </location>
</feature>
<evidence type="ECO:0000256" key="2">
    <source>
        <dbReference type="ARBA" id="ARBA00022433"/>
    </source>
</evidence>
<evidence type="ECO:0000256" key="7">
    <source>
        <dbReference type="ARBA" id="ARBA00023179"/>
    </source>
</evidence>
<keyword evidence="2" id="KW-0787">Thick filament</keyword>
<dbReference type="SUPFAM" id="SSF57997">
    <property type="entry name" value="Tropomyosin"/>
    <property type="match status" value="1"/>
</dbReference>
<keyword evidence="11" id="KW-1185">Reference proteome</keyword>
<keyword evidence="3" id="KW-0963">Cytoplasm</keyword>
<evidence type="ECO:0000259" key="9">
    <source>
        <dbReference type="Pfam" id="PF01576"/>
    </source>
</evidence>
<sequence>NTSLINTKKKLEADFVQVQGEVEDAIQEARNAEEKAKKAITDAAMMAEELKKEQDTSAHLERMKKNLEVTVKDLQHRLEEAENLALKGGKKQLQKLEARVRELEAEVEAEQKRGAEAIKGVRKYERRVKELTYQTEEDKKNIARLQDLVDKLQLKVKSYKRQSEDAEEQANAHLSRYRKVQHELEEAQERADIAESQVNKLRAKSREMTRGKEAEE</sequence>
<dbReference type="PANTHER" id="PTHR46349:SF6">
    <property type="entry name" value="MYOSIN-6-LIKE"/>
    <property type="match status" value="1"/>
</dbReference>
<evidence type="ECO:0000256" key="8">
    <source>
        <dbReference type="SAM" id="MobiDB-lite"/>
    </source>
</evidence>
<proteinExistence type="predicted"/>
<dbReference type="Proteomes" id="UP001345963">
    <property type="component" value="Unassembled WGS sequence"/>
</dbReference>
<comment type="caution">
    <text evidence="10">The sequence shown here is derived from an EMBL/GenBank/DDBJ whole genome shotgun (WGS) entry which is preliminary data.</text>
</comment>
<evidence type="ECO:0000313" key="11">
    <source>
        <dbReference type="Proteomes" id="UP001345963"/>
    </source>
</evidence>
<feature type="domain" description="Myosin tail" evidence="9">
    <location>
        <begin position="2"/>
        <end position="204"/>
    </location>
</feature>
<evidence type="ECO:0000256" key="3">
    <source>
        <dbReference type="ARBA" id="ARBA00022490"/>
    </source>
</evidence>
<keyword evidence="6" id="KW-0505">Motor protein</keyword>
<evidence type="ECO:0000313" key="10">
    <source>
        <dbReference type="EMBL" id="MED6261567.1"/>
    </source>
</evidence>
<name>A0ABU7CF18_9TELE</name>
<keyword evidence="5" id="KW-0518">Myosin</keyword>
<keyword evidence="4" id="KW-0175">Coiled coil</keyword>
<dbReference type="InterPro" id="IPR014751">
    <property type="entry name" value="XRCC4-like_C"/>
</dbReference>
<evidence type="ECO:0000256" key="5">
    <source>
        <dbReference type="ARBA" id="ARBA00023123"/>
    </source>
</evidence>
<reference evidence="10 11" key="1">
    <citation type="submission" date="2021-07" db="EMBL/GenBank/DDBJ databases">
        <authorList>
            <person name="Palmer J.M."/>
        </authorList>
    </citation>
    <scope>NUCLEOTIDE SEQUENCE [LARGE SCALE GENOMIC DNA]</scope>
    <source>
        <strain evidence="10 11">AT_MEX2019</strain>
        <tissue evidence="10">Muscle</tissue>
    </source>
</reference>